<proteinExistence type="predicted"/>
<name>A0A841IK88_9ACTN</name>
<dbReference type="Proteomes" id="UP000536604">
    <property type="component" value="Unassembled WGS sequence"/>
</dbReference>
<comment type="caution">
    <text evidence="1">The sequence shown here is derived from an EMBL/GenBank/DDBJ whole genome shotgun (WGS) entry which is preliminary data.</text>
</comment>
<dbReference type="RefSeq" id="WP_184286773.1">
    <property type="nucleotide sequence ID" value="NZ_JACHJO010000002.1"/>
</dbReference>
<gene>
    <name evidence="1" type="ORF">FHS13_000482</name>
</gene>
<protein>
    <submittedName>
        <fullName evidence="1">Putative nucleotidyltransferase component of viral defense system</fullName>
    </submittedName>
</protein>
<accession>A0A841IK88</accession>
<dbReference type="GO" id="GO:0016740">
    <property type="term" value="F:transferase activity"/>
    <property type="evidence" value="ECO:0007669"/>
    <property type="project" value="UniProtKB-KW"/>
</dbReference>
<dbReference type="Pfam" id="PF08843">
    <property type="entry name" value="AbiEii"/>
    <property type="match status" value="1"/>
</dbReference>
<dbReference type="EMBL" id="JACHJO010000002">
    <property type="protein sequence ID" value="MBB6118550.1"/>
    <property type="molecule type" value="Genomic_DNA"/>
</dbReference>
<keyword evidence="2" id="KW-1185">Reference proteome</keyword>
<organism evidence="1 2">
    <name type="scientific">Nocardiopsis algeriensis</name>
    <dbReference type="NCBI Taxonomy" id="1478215"/>
    <lineage>
        <taxon>Bacteria</taxon>
        <taxon>Bacillati</taxon>
        <taxon>Actinomycetota</taxon>
        <taxon>Actinomycetes</taxon>
        <taxon>Streptosporangiales</taxon>
        <taxon>Nocardiopsidaceae</taxon>
        <taxon>Nocardiopsis</taxon>
    </lineage>
</organism>
<reference evidence="1 2" key="1">
    <citation type="submission" date="2020-08" db="EMBL/GenBank/DDBJ databases">
        <title>Genomic Encyclopedia of Type Strains, Phase III (KMG-III): the genomes of soil and plant-associated and newly described type strains.</title>
        <authorList>
            <person name="Whitman W."/>
        </authorList>
    </citation>
    <scope>NUCLEOTIDE SEQUENCE [LARGE SCALE GENOMIC DNA]</scope>
    <source>
        <strain evidence="1 2">CECT 8712</strain>
    </source>
</reference>
<sequence>MVNGSPQYVTTNAFRRALEDRLKSEAKTRGRLLEQLRREFLFQRFLALIFSEPHGHWVLKGGASLLMRLAEARFSKDLDLLHLGDLSPDAAVAELRALTAPREGDHLTFVIEDGISYSRTNPVVEISVTAYIGAKYSGFPIDLARELHLLAAPERIQPAPVVEIPGLAKLPEIVVYPLADQVADKVCAMYELYGDLQSTSSRYRDLVDLALIVSTCELEAEPISRSLQSESKRRGMRLPEQMVPPGPQWPIGYRSYARKTKIDTALHTMEAALEHVGACMNPLLNGSRDRGRWLPETGWSD</sequence>
<evidence type="ECO:0000313" key="2">
    <source>
        <dbReference type="Proteomes" id="UP000536604"/>
    </source>
</evidence>
<evidence type="ECO:0000313" key="1">
    <source>
        <dbReference type="EMBL" id="MBB6118550.1"/>
    </source>
</evidence>
<keyword evidence="1" id="KW-0808">Transferase</keyword>
<dbReference type="AlphaFoldDB" id="A0A841IK88"/>
<dbReference type="InterPro" id="IPR014942">
    <property type="entry name" value="AbiEii"/>
</dbReference>